<reference evidence="2" key="2">
    <citation type="submission" date="2023-01" db="EMBL/GenBank/DDBJ databases">
        <authorList>
            <person name="Petersen C."/>
        </authorList>
    </citation>
    <scope>NUCLEOTIDE SEQUENCE</scope>
    <source>
        <strain evidence="2">IBT 17514</strain>
    </source>
</reference>
<keyword evidence="3" id="KW-1185">Reference proteome</keyword>
<evidence type="ECO:0000256" key="1">
    <source>
        <dbReference type="SAM" id="MobiDB-lite"/>
    </source>
</evidence>
<name>A0AAD6MTK2_9EURO</name>
<gene>
    <name evidence="2" type="ORF">N7493_008234</name>
</gene>
<evidence type="ECO:0000313" key="3">
    <source>
        <dbReference type="Proteomes" id="UP001215712"/>
    </source>
</evidence>
<dbReference type="AlphaFoldDB" id="A0AAD6MTK2"/>
<dbReference type="Proteomes" id="UP001215712">
    <property type="component" value="Unassembled WGS sequence"/>
</dbReference>
<dbReference type="EMBL" id="JAQJAN010000012">
    <property type="protein sequence ID" value="KAJ5716323.1"/>
    <property type="molecule type" value="Genomic_DNA"/>
</dbReference>
<reference evidence="2" key="1">
    <citation type="journal article" date="2023" name="IMA Fungus">
        <title>Comparative genomic study of the Penicillium genus elucidates a diverse pangenome and 15 lateral gene transfer events.</title>
        <authorList>
            <person name="Petersen C."/>
            <person name="Sorensen T."/>
            <person name="Nielsen M.R."/>
            <person name="Sondergaard T.E."/>
            <person name="Sorensen J.L."/>
            <person name="Fitzpatrick D.A."/>
            <person name="Frisvad J.C."/>
            <person name="Nielsen K.L."/>
        </authorList>
    </citation>
    <scope>NUCLEOTIDE SEQUENCE</scope>
    <source>
        <strain evidence="2">IBT 17514</strain>
    </source>
</reference>
<comment type="caution">
    <text evidence="2">The sequence shown here is derived from an EMBL/GenBank/DDBJ whole genome shotgun (WGS) entry which is preliminary data.</text>
</comment>
<protein>
    <submittedName>
        <fullName evidence="2">Uncharacterized protein</fullName>
    </submittedName>
</protein>
<sequence>MAPKTMPTMSSRIPPTSARPRWLPLEEGLARLRKEEEEKAKKVGEEKEKGEKGEDKGGEHEVIQSVAQQTSARVTRYDIMEGIENFQVDAWARSPSVS</sequence>
<evidence type="ECO:0000313" key="2">
    <source>
        <dbReference type="EMBL" id="KAJ5716323.1"/>
    </source>
</evidence>
<proteinExistence type="predicted"/>
<feature type="compositionally biased region" description="Basic and acidic residues" evidence="1">
    <location>
        <begin position="28"/>
        <end position="62"/>
    </location>
</feature>
<organism evidence="2 3">
    <name type="scientific">Penicillium malachiteum</name>
    <dbReference type="NCBI Taxonomy" id="1324776"/>
    <lineage>
        <taxon>Eukaryota</taxon>
        <taxon>Fungi</taxon>
        <taxon>Dikarya</taxon>
        <taxon>Ascomycota</taxon>
        <taxon>Pezizomycotina</taxon>
        <taxon>Eurotiomycetes</taxon>
        <taxon>Eurotiomycetidae</taxon>
        <taxon>Eurotiales</taxon>
        <taxon>Aspergillaceae</taxon>
        <taxon>Penicillium</taxon>
    </lineage>
</organism>
<accession>A0AAD6MTK2</accession>
<feature type="region of interest" description="Disordered" evidence="1">
    <location>
        <begin position="1"/>
        <end position="63"/>
    </location>
</feature>